<evidence type="ECO:0000256" key="1">
    <source>
        <dbReference type="ARBA" id="ARBA00022722"/>
    </source>
</evidence>
<dbReference type="InterPro" id="IPR004603">
    <property type="entry name" value="DNA_mismatch_endonuc_vsr"/>
</dbReference>
<keyword evidence="3" id="KW-0227">DNA damage</keyword>
<dbReference type="NCBIfam" id="TIGR00632">
    <property type="entry name" value="vsr"/>
    <property type="match status" value="1"/>
</dbReference>
<organism evidence="7 8">
    <name type="scientific">Pedococcus ginsenosidimutans</name>
    <dbReference type="NCBI Taxonomy" id="490570"/>
    <lineage>
        <taxon>Bacteria</taxon>
        <taxon>Bacillati</taxon>
        <taxon>Actinomycetota</taxon>
        <taxon>Actinomycetes</taxon>
        <taxon>Micrococcales</taxon>
        <taxon>Intrasporangiaceae</taxon>
        <taxon>Pedococcus</taxon>
    </lineage>
</organism>
<dbReference type="GO" id="GO:0004519">
    <property type="term" value="F:endonuclease activity"/>
    <property type="evidence" value="ECO:0007669"/>
    <property type="project" value="UniProtKB-KW"/>
</dbReference>
<dbReference type="CDD" id="cd00221">
    <property type="entry name" value="Vsr"/>
    <property type="match status" value="1"/>
</dbReference>
<protein>
    <submittedName>
        <fullName evidence="7">Very short patch repair endonuclease</fullName>
    </submittedName>
</protein>
<proteinExistence type="inferred from homology"/>
<keyword evidence="2 7" id="KW-0255">Endonuclease</keyword>
<sequence>MDTAVYFGRVAEDWVSTSAGKHLAGRRKANTSPEVELRKAVHAAGGRFRLHPRVARGCTPDFVLPGRKVAVFVDGCFWHGCPVHGRKKPWTGPNAELWAQKMRRNAERDERATQLAEEHGWHVFRVWECEVQRDPAAVSASILGGFPRDPTVSRP</sequence>
<evidence type="ECO:0000313" key="7">
    <source>
        <dbReference type="EMBL" id="GAA4714028.1"/>
    </source>
</evidence>
<dbReference type="Pfam" id="PF03852">
    <property type="entry name" value="Vsr"/>
    <property type="match status" value="1"/>
</dbReference>
<dbReference type="InterPro" id="IPR011335">
    <property type="entry name" value="Restrct_endonuc-II-like"/>
</dbReference>
<evidence type="ECO:0000256" key="4">
    <source>
        <dbReference type="ARBA" id="ARBA00022801"/>
    </source>
</evidence>
<dbReference type="Gene3D" id="3.40.960.10">
    <property type="entry name" value="VSR Endonuclease"/>
    <property type="match status" value="1"/>
</dbReference>
<comment type="caution">
    <text evidence="7">The sequence shown here is derived from an EMBL/GenBank/DDBJ whole genome shotgun (WGS) entry which is preliminary data.</text>
</comment>
<evidence type="ECO:0000313" key="8">
    <source>
        <dbReference type="Proteomes" id="UP001500556"/>
    </source>
</evidence>
<evidence type="ECO:0000256" key="5">
    <source>
        <dbReference type="ARBA" id="ARBA00023204"/>
    </source>
</evidence>
<name>A0ABP8XVX5_9MICO</name>
<keyword evidence="1" id="KW-0540">Nuclease</keyword>
<keyword evidence="8" id="KW-1185">Reference proteome</keyword>
<dbReference type="Proteomes" id="UP001500556">
    <property type="component" value="Unassembled WGS sequence"/>
</dbReference>
<gene>
    <name evidence="7" type="ORF">GCM10025782_07890</name>
</gene>
<keyword evidence="5" id="KW-0234">DNA repair</keyword>
<reference evidence="8" key="1">
    <citation type="journal article" date="2019" name="Int. J. Syst. Evol. Microbiol.">
        <title>The Global Catalogue of Microorganisms (GCM) 10K type strain sequencing project: providing services to taxonomists for standard genome sequencing and annotation.</title>
        <authorList>
            <consortium name="The Broad Institute Genomics Platform"/>
            <consortium name="The Broad Institute Genome Sequencing Center for Infectious Disease"/>
            <person name="Wu L."/>
            <person name="Ma J."/>
        </authorList>
    </citation>
    <scope>NUCLEOTIDE SEQUENCE [LARGE SCALE GENOMIC DNA]</scope>
    <source>
        <strain evidence="8">JCM 18961</strain>
    </source>
</reference>
<evidence type="ECO:0000256" key="6">
    <source>
        <dbReference type="ARBA" id="ARBA00029466"/>
    </source>
</evidence>
<dbReference type="EMBL" id="BAABLO010000001">
    <property type="protein sequence ID" value="GAA4714028.1"/>
    <property type="molecule type" value="Genomic_DNA"/>
</dbReference>
<comment type="similarity">
    <text evidence="6">Belongs to the Vsr family.</text>
</comment>
<dbReference type="SUPFAM" id="SSF52980">
    <property type="entry name" value="Restriction endonuclease-like"/>
    <property type="match status" value="1"/>
</dbReference>
<evidence type="ECO:0000256" key="2">
    <source>
        <dbReference type="ARBA" id="ARBA00022759"/>
    </source>
</evidence>
<accession>A0ABP8XVX5</accession>
<evidence type="ECO:0000256" key="3">
    <source>
        <dbReference type="ARBA" id="ARBA00022763"/>
    </source>
</evidence>
<keyword evidence="4" id="KW-0378">Hydrolase</keyword>